<name>A0AAW9TR80_RHIML</name>
<dbReference type="AlphaFoldDB" id="A0AAW9TR80"/>
<comment type="caution">
    <text evidence="1">The sequence shown here is derived from an EMBL/GenBank/DDBJ whole genome shotgun (WGS) entry which is preliminary data.</text>
</comment>
<protein>
    <submittedName>
        <fullName evidence="1">Uncharacterized protein</fullName>
    </submittedName>
</protein>
<gene>
    <name evidence="1" type="ORF">GHK53_20265</name>
</gene>
<organism evidence="1 2">
    <name type="scientific">Rhizobium meliloti</name>
    <name type="common">Ensifer meliloti</name>
    <name type="synonym">Sinorhizobium meliloti</name>
    <dbReference type="NCBI Taxonomy" id="382"/>
    <lineage>
        <taxon>Bacteria</taxon>
        <taxon>Pseudomonadati</taxon>
        <taxon>Pseudomonadota</taxon>
        <taxon>Alphaproteobacteria</taxon>
        <taxon>Hyphomicrobiales</taxon>
        <taxon>Rhizobiaceae</taxon>
        <taxon>Sinorhizobium/Ensifer group</taxon>
        <taxon>Sinorhizobium</taxon>
    </lineage>
</organism>
<dbReference type="EMBL" id="WISR01000163">
    <property type="protein sequence ID" value="MQW35048.1"/>
    <property type="molecule type" value="Genomic_DNA"/>
</dbReference>
<sequence length="113" mass="12739">MLTVNHNGATRTVILTRRYALKLPSFKSWRLFLQGLLANMQEREFGKAERDGLCPVLFSIPGGLLVVMPRCSALTTKNGRARLQRICGPGRLCAAGRAQTRQLWLDEWKDRGL</sequence>
<reference evidence="1 2" key="1">
    <citation type="journal article" date="2013" name="Genome Biol.">
        <title>Comparative genomics of the core and accessory genomes of 48 Sinorhizobium strains comprising five genospecies.</title>
        <authorList>
            <person name="Sugawara M."/>
            <person name="Epstein B."/>
            <person name="Badgley B.D."/>
            <person name="Unno T."/>
            <person name="Xu L."/>
            <person name="Reese J."/>
            <person name="Gyaneshwar P."/>
            <person name="Denny R."/>
            <person name="Mudge J."/>
            <person name="Bharti A.K."/>
            <person name="Farmer A.D."/>
            <person name="May G.D."/>
            <person name="Woodward J.E."/>
            <person name="Medigue C."/>
            <person name="Vallenet D."/>
            <person name="Lajus A."/>
            <person name="Rouy Z."/>
            <person name="Martinez-Vaz B."/>
            <person name="Tiffin P."/>
            <person name="Young N.D."/>
            <person name="Sadowsky M.J."/>
        </authorList>
    </citation>
    <scope>NUCLEOTIDE SEQUENCE [LARGE SCALE GENOMIC DNA]</scope>
    <source>
        <strain evidence="1 2">N6B1</strain>
    </source>
</reference>
<accession>A0AAW9TR80</accession>
<proteinExistence type="predicted"/>
<evidence type="ECO:0000313" key="1">
    <source>
        <dbReference type="EMBL" id="MQW35048.1"/>
    </source>
</evidence>
<dbReference type="Proteomes" id="UP000429484">
    <property type="component" value="Unassembled WGS sequence"/>
</dbReference>
<dbReference type="RefSeq" id="WP_127635579.1">
    <property type="nucleotide sequence ID" value="NZ_JAMKQB010000051.1"/>
</dbReference>
<evidence type="ECO:0000313" key="2">
    <source>
        <dbReference type="Proteomes" id="UP000429484"/>
    </source>
</evidence>